<proteinExistence type="predicted"/>
<organism evidence="1 2">
    <name type="scientific">Pseudodesulfovibrio profundus</name>
    <dbReference type="NCBI Taxonomy" id="57320"/>
    <lineage>
        <taxon>Bacteria</taxon>
        <taxon>Pseudomonadati</taxon>
        <taxon>Thermodesulfobacteriota</taxon>
        <taxon>Desulfovibrionia</taxon>
        <taxon>Desulfovibrionales</taxon>
        <taxon>Desulfovibrionaceae</taxon>
    </lineage>
</organism>
<sequence length="76" mass="8679">MNDFWNVHTLGGRATSLGAEQAECNDDKYESQSAEYDSPSIPKKLPRYIRGKRLHPFFQAVADCVYKIGHARECPY</sequence>
<dbReference type="KEGG" id="pprf:DPRO_0051"/>
<evidence type="ECO:0000313" key="2">
    <source>
        <dbReference type="Proteomes" id="UP000219215"/>
    </source>
</evidence>
<dbReference type="EMBL" id="LT907975">
    <property type="protein sequence ID" value="SOB56928.1"/>
    <property type="molecule type" value="Genomic_DNA"/>
</dbReference>
<evidence type="ECO:0000313" key="1">
    <source>
        <dbReference type="EMBL" id="SOB56928.1"/>
    </source>
</evidence>
<dbReference type="AlphaFoldDB" id="A0A2C8F4J3"/>
<dbReference type="Proteomes" id="UP000219215">
    <property type="component" value="Chromosome DPRO"/>
</dbReference>
<keyword evidence="2" id="KW-1185">Reference proteome</keyword>
<gene>
    <name evidence="1" type="ORF">DPRO_0051</name>
</gene>
<accession>A0A2C8F4J3</accession>
<name>A0A2C8F4J3_9BACT</name>
<protein>
    <submittedName>
        <fullName evidence="1">Uncharacterized protein</fullName>
    </submittedName>
</protein>
<reference evidence="2" key="1">
    <citation type="submission" date="2017-09" db="EMBL/GenBank/DDBJ databases">
        <authorList>
            <person name="Regsiter A."/>
            <person name="William W."/>
        </authorList>
    </citation>
    <scope>NUCLEOTIDE SEQUENCE [LARGE SCALE GENOMIC DNA]</scope>
    <source>
        <strain evidence="2">500-1</strain>
    </source>
</reference>